<dbReference type="AlphaFoldDB" id="A0AAV7B1W8"/>
<reference evidence="1" key="1">
    <citation type="thesis" date="2020" institute="ProQuest LLC" country="789 East Eisenhower Parkway, Ann Arbor, MI, USA">
        <title>Comparative Genomics and Chromosome Evolution.</title>
        <authorList>
            <person name="Mudd A.B."/>
        </authorList>
    </citation>
    <scope>NUCLEOTIDE SEQUENCE</scope>
    <source>
        <strain evidence="1">237g6f4</strain>
        <tissue evidence="1">Blood</tissue>
    </source>
</reference>
<protein>
    <submittedName>
        <fullName evidence="1">Uncharacterized protein</fullName>
    </submittedName>
</protein>
<keyword evidence="2" id="KW-1185">Reference proteome</keyword>
<dbReference type="Proteomes" id="UP000824782">
    <property type="component" value="Unassembled WGS sequence"/>
</dbReference>
<accession>A0AAV7B1W8</accession>
<organism evidence="1 2">
    <name type="scientific">Engystomops pustulosus</name>
    <name type="common">Tungara frog</name>
    <name type="synonym">Physalaemus pustulosus</name>
    <dbReference type="NCBI Taxonomy" id="76066"/>
    <lineage>
        <taxon>Eukaryota</taxon>
        <taxon>Metazoa</taxon>
        <taxon>Chordata</taxon>
        <taxon>Craniata</taxon>
        <taxon>Vertebrata</taxon>
        <taxon>Euteleostomi</taxon>
        <taxon>Amphibia</taxon>
        <taxon>Batrachia</taxon>
        <taxon>Anura</taxon>
        <taxon>Neobatrachia</taxon>
        <taxon>Hyloidea</taxon>
        <taxon>Leptodactylidae</taxon>
        <taxon>Leiuperinae</taxon>
        <taxon>Engystomops</taxon>
    </lineage>
</organism>
<evidence type="ECO:0000313" key="2">
    <source>
        <dbReference type="Proteomes" id="UP000824782"/>
    </source>
</evidence>
<sequence>MRLLHPRSQASYIPKIKGPKGKEVFHPDEICGSFSSIYTSLYDIRGTEGPAPLSSQASHIDSYVAETCLPVLKQKSPIL</sequence>
<gene>
    <name evidence="1" type="ORF">GDO81_013653</name>
</gene>
<dbReference type="EMBL" id="WNYA01000006">
    <property type="protein sequence ID" value="KAG8567506.1"/>
    <property type="molecule type" value="Genomic_DNA"/>
</dbReference>
<evidence type="ECO:0000313" key="1">
    <source>
        <dbReference type="EMBL" id="KAG8567506.1"/>
    </source>
</evidence>
<comment type="caution">
    <text evidence="1">The sequence shown here is derived from an EMBL/GenBank/DDBJ whole genome shotgun (WGS) entry which is preliminary data.</text>
</comment>
<proteinExistence type="predicted"/>
<name>A0AAV7B1W8_ENGPU</name>